<organism evidence="1 2">
    <name type="scientific">Acaulospora colombiana</name>
    <dbReference type="NCBI Taxonomy" id="27376"/>
    <lineage>
        <taxon>Eukaryota</taxon>
        <taxon>Fungi</taxon>
        <taxon>Fungi incertae sedis</taxon>
        <taxon>Mucoromycota</taxon>
        <taxon>Glomeromycotina</taxon>
        <taxon>Glomeromycetes</taxon>
        <taxon>Diversisporales</taxon>
        <taxon>Acaulosporaceae</taxon>
        <taxon>Acaulospora</taxon>
    </lineage>
</organism>
<evidence type="ECO:0000313" key="2">
    <source>
        <dbReference type="Proteomes" id="UP000789525"/>
    </source>
</evidence>
<dbReference type="EMBL" id="CAJVPT010006230">
    <property type="protein sequence ID" value="CAG8528871.1"/>
    <property type="molecule type" value="Genomic_DNA"/>
</dbReference>
<accession>A0ACA9LGZ0</accession>
<sequence>MADIDISEYIPAIKEILMTSDHLEITARDVRLKLEQEYKVDLTSRKHEVQRLVEKCFDDLDIKISDSDTDQVVVKEEVEVKKEEKHVHTGDRRHKSSVKSREKSKSKSKKSQKSRVKYDMSDYSSLEDEKPTPKGKRVVKRLWMYIKENELQDPNDKRYIVCDEKLMSIFKHERIHSFTMNKYLTDHLKKKEDLVVKVEQGNLGSINGNDHDYTEVKTEVLDDEVQQYGSDYDHGDYAEVKAEAQDETQFDDEHSEVVNANAVEFGEDDGDDEEEWTQY</sequence>
<protein>
    <submittedName>
        <fullName evidence="1">13061_t:CDS:1</fullName>
    </submittedName>
</protein>
<proteinExistence type="predicted"/>
<name>A0ACA9LGZ0_9GLOM</name>
<gene>
    <name evidence="1" type="ORF">ACOLOM_LOCUS3987</name>
</gene>
<comment type="caution">
    <text evidence="1">The sequence shown here is derived from an EMBL/GenBank/DDBJ whole genome shotgun (WGS) entry which is preliminary data.</text>
</comment>
<evidence type="ECO:0000313" key="1">
    <source>
        <dbReference type="EMBL" id="CAG8528871.1"/>
    </source>
</evidence>
<dbReference type="Proteomes" id="UP000789525">
    <property type="component" value="Unassembled WGS sequence"/>
</dbReference>
<keyword evidence="2" id="KW-1185">Reference proteome</keyword>
<reference evidence="1" key="1">
    <citation type="submission" date="2021-06" db="EMBL/GenBank/DDBJ databases">
        <authorList>
            <person name="Kallberg Y."/>
            <person name="Tangrot J."/>
            <person name="Rosling A."/>
        </authorList>
    </citation>
    <scope>NUCLEOTIDE SEQUENCE</scope>
    <source>
        <strain evidence="1">CL356</strain>
    </source>
</reference>